<feature type="region of interest" description="Disordered" evidence="2">
    <location>
        <begin position="179"/>
        <end position="282"/>
    </location>
</feature>
<dbReference type="Proteomes" id="UP000184267">
    <property type="component" value="Unassembled WGS sequence"/>
</dbReference>
<protein>
    <submittedName>
        <fullName evidence="3">Uncharacterized protein</fullName>
    </submittedName>
</protein>
<evidence type="ECO:0000313" key="3">
    <source>
        <dbReference type="EMBL" id="OJT07071.1"/>
    </source>
</evidence>
<evidence type="ECO:0000256" key="2">
    <source>
        <dbReference type="SAM" id="MobiDB-lite"/>
    </source>
</evidence>
<proteinExistence type="predicted"/>
<keyword evidence="4" id="KW-1185">Reference proteome</keyword>
<dbReference type="EMBL" id="MNAD01001225">
    <property type="protein sequence ID" value="OJT07071.1"/>
    <property type="molecule type" value="Genomic_DNA"/>
</dbReference>
<evidence type="ECO:0000256" key="1">
    <source>
        <dbReference type="SAM" id="Coils"/>
    </source>
</evidence>
<feature type="region of interest" description="Disordered" evidence="2">
    <location>
        <begin position="1"/>
        <end position="52"/>
    </location>
</feature>
<dbReference type="AlphaFoldDB" id="A0A1M2VHL7"/>
<dbReference type="OrthoDB" id="2756430at2759"/>
<comment type="caution">
    <text evidence="3">The sequence shown here is derived from an EMBL/GenBank/DDBJ whole genome shotgun (WGS) entry which is preliminary data.</text>
</comment>
<evidence type="ECO:0000313" key="4">
    <source>
        <dbReference type="Proteomes" id="UP000184267"/>
    </source>
</evidence>
<feature type="coiled-coil region" evidence="1">
    <location>
        <begin position="94"/>
        <end position="142"/>
    </location>
</feature>
<organism evidence="3 4">
    <name type="scientific">Trametes pubescens</name>
    <name type="common">White-rot fungus</name>
    <dbReference type="NCBI Taxonomy" id="154538"/>
    <lineage>
        <taxon>Eukaryota</taxon>
        <taxon>Fungi</taxon>
        <taxon>Dikarya</taxon>
        <taxon>Basidiomycota</taxon>
        <taxon>Agaricomycotina</taxon>
        <taxon>Agaricomycetes</taxon>
        <taxon>Polyporales</taxon>
        <taxon>Polyporaceae</taxon>
        <taxon>Trametes</taxon>
    </lineage>
</organism>
<accession>A0A1M2VHL7</accession>
<name>A0A1M2VHL7_TRAPU</name>
<feature type="compositionally biased region" description="Low complexity" evidence="2">
    <location>
        <begin position="231"/>
        <end position="261"/>
    </location>
</feature>
<sequence>MSSSDYEDSQPAQLAAEELASKPRPSRSSNPNVGDSALYEPGGALDSQTTDSQWASSFVQDALLSDDGVELVDASVQTDDPISLMELADTSTCCDEVEAANDLLIDELERLQEACAEVGKNNKELRADNDGLRDDFARMEALYEGVKGQLDSVRGMLAHDPVVLDPTEQSQFVMAMPPAHATPSRSHHGHPAPTARRKPSHSADGNADSRMTKKASKSAPDSVPKGRVRPRTSTSPRTFTSSRTSTSSKAKTSTVTKALTKPAPTPYSHAGPSTPGPSATSR</sequence>
<gene>
    <name evidence="3" type="ORF">TRAPUB_2103</name>
</gene>
<keyword evidence="1" id="KW-0175">Coiled coil</keyword>
<reference evidence="3 4" key="1">
    <citation type="submission" date="2016-10" db="EMBL/GenBank/DDBJ databases">
        <title>Genome sequence of the basidiomycete white-rot fungus Trametes pubescens.</title>
        <authorList>
            <person name="Makela M.R."/>
            <person name="Granchi Z."/>
            <person name="Peng M."/>
            <person name="De Vries R.P."/>
            <person name="Grigoriev I."/>
            <person name="Riley R."/>
            <person name="Hilden K."/>
        </authorList>
    </citation>
    <scope>NUCLEOTIDE SEQUENCE [LARGE SCALE GENOMIC DNA]</scope>
    <source>
        <strain evidence="3 4">FBCC735</strain>
    </source>
</reference>
<feature type="compositionally biased region" description="Basic residues" evidence="2">
    <location>
        <begin position="185"/>
        <end position="200"/>
    </location>
</feature>